<feature type="region of interest" description="Disordered" evidence="1">
    <location>
        <begin position="92"/>
        <end position="137"/>
    </location>
</feature>
<feature type="region of interest" description="Disordered" evidence="1">
    <location>
        <begin position="151"/>
        <end position="200"/>
    </location>
</feature>
<reference evidence="2 3" key="1">
    <citation type="journal article" date="2015" name="Proc. Natl. Acad. Sci. U.S.A.">
        <title>The resurrection genome of Boea hygrometrica: A blueprint for survival of dehydration.</title>
        <authorList>
            <person name="Xiao L."/>
            <person name="Yang G."/>
            <person name="Zhang L."/>
            <person name="Yang X."/>
            <person name="Zhao S."/>
            <person name="Ji Z."/>
            <person name="Zhou Q."/>
            <person name="Hu M."/>
            <person name="Wang Y."/>
            <person name="Chen M."/>
            <person name="Xu Y."/>
            <person name="Jin H."/>
            <person name="Xiao X."/>
            <person name="Hu G."/>
            <person name="Bao F."/>
            <person name="Hu Y."/>
            <person name="Wan P."/>
            <person name="Li L."/>
            <person name="Deng X."/>
            <person name="Kuang T."/>
            <person name="Xiang C."/>
            <person name="Zhu J.K."/>
            <person name="Oliver M.J."/>
            <person name="He Y."/>
        </authorList>
    </citation>
    <scope>NUCLEOTIDE SEQUENCE [LARGE SCALE GENOMIC DNA]</scope>
    <source>
        <strain evidence="3">cv. XS01</strain>
    </source>
</reference>
<dbReference type="AlphaFoldDB" id="A0A2Z7B6A9"/>
<proteinExistence type="predicted"/>
<sequence length="284" mass="30972">MANQIKRRNVSSLMYETSQEVTHPSTALILARLTQQNSNWFTELNNKALSCLLVISSQDHLLNLYLEGKTLSYQLIRTTSFCYRQLQMPTAGVGPAGETSKASSETVGEHETTADSLQSLTNKPENKAVATKKPKKVAVAKKNKKKVVIVENPTVAESQSASHKSTSGTSSDEDSRPLSKLGAAKKSGSAPKRKLIVDPSDSESTMSIPLVLWAEMELVSQLLLRREIIRLLEAELVKARRSVNLIQAQAGGSYVIARAALVRCLPRDVGAVFSCVSCWTCARV</sequence>
<dbReference type="EMBL" id="KV010680">
    <property type="protein sequence ID" value="KZV27097.1"/>
    <property type="molecule type" value="Genomic_DNA"/>
</dbReference>
<accession>A0A2Z7B6A9</accession>
<dbReference type="GO" id="GO:0016853">
    <property type="term" value="F:isomerase activity"/>
    <property type="evidence" value="ECO:0007669"/>
    <property type="project" value="UniProtKB-KW"/>
</dbReference>
<dbReference type="Proteomes" id="UP000250235">
    <property type="component" value="Unassembled WGS sequence"/>
</dbReference>
<evidence type="ECO:0000313" key="2">
    <source>
        <dbReference type="EMBL" id="KZV27097.1"/>
    </source>
</evidence>
<protein>
    <submittedName>
        <fullName evidence="2">Putative arabinose 5-phosphate isomerase-like</fullName>
    </submittedName>
</protein>
<name>A0A2Z7B6A9_9LAMI</name>
<keyword evidence="2" id="KW-0413">Isomerase</keyword>
<organism evidence="2 3">
    <name type="scientific">Dorcoceras hygrometricum</name>
    <dbReference type="NCBI Taxonomy" id="472368"/>
    <lineage>
        <taxon>Eukaryota</taxon>
        <taxon>Viridiplantae</taxon>
        <taxon>Streptophyta</taxon>
        <taxon>Embryophyta</taxon>
        <taxon>Tracheophyta</taxon>
        <taxon>Spermatophyta</taxon>
        <taxon>Magnoliopsida</taxon>
        <taxon>eudicotyledons</taxon>
        <taxon>Gunneridae</taxon>
        <taxon>Pentapetalae</taxon>
        <taxon>asterids</taxon>
        <taxon>lamiids</taxon>
        <taxon>Lamiales</taxon>
        <taxon>Gesneriaceae</taxon>
        <taxon>Didymocarpoideae</taxon>
        <taxon>Trichosporeae</taxon>
        <taxon>Loxocarpinae</taxon>
        <taxon>Dorcoceras</taxon>
    </lineage>
</organism>
<evidence type="ECO:0000256" key="1">
    <source>
        <dbReference type="SAM" id="MobiDB-lite"/>
    </source>
</evidence>
<evidence type="ECO:0000313" key="3">
    <source>
        <dbReference type="Proteomes" id="UP000250235"/>
    </source>
</evidence>
<feature type="compositionally biased region" description="Polar residues" evidence="1">
    <location>
        <begin position="114"/>
        <end position="123"/>
    </location>
</feature>
<feature type="compositionally biased region" description="Low complexity" evidence="1">
    <location>
        <begin position="158"/>
        <end position="170"/>
    </location>
</feature>
<keyword evidence="3" id="KW-1185">Reference proteome</keyword>
<gene>
    <name evidence="2" type="ORF">F511_25024</name>
</gene>